<protein>
    <submittedName>
        <fullName evidence="1">Uncharacterized protein</fullName>
    </submittedName>
</protein>
<feature type="non-terminal residue" evidence="1">
    <location>
        <position position="1"/>
    </location>
</feature>
<name>A0A699ZU84_HAELA</name>
<proteinExistence type="predicted"/>
<gene>
    <name evidence="1" type="ORF">HaLaN_20729</name>
</gene>
<sequence>MEEDDVDDFVMDEIENLVAQHHQAKAQAYSQVAVASPPKLGSAICASPSPPPLARRCRPMAA</sequence>
<organism evidence="1 2">
    <name type="scientific">Haematococcus lacustris</name>
    <name type="common">Green alga</name>
    <name type="synonym">Haematococcus pluvialis</name>
    <dbReference type="NCBI Taxonomy" id="44745"/>
    <lineage>
        <taxon>Eukaryota</taxon>
        <taxon>Viridiplantae</taxon>
        <taxon>Chlorophyta</taxon>
        <taxon>core chlorophytes</taxon>
        <taxon>Chlorophyceae</taxon>
        <taxon>CS clade</taxon>
        <taxon>Chlamydomonadales</taxon>
        <taxon>Haematococcaceae</taxon>
        <taxon>Haematococcus</taxon>
    </lineage>
</organism>
<dbReference type="AlphaFoldDB" id="A0A699ZU84"/>
<accession>A0A699ZU84</accession>
<keyword evidence="2" id="KW-1185">Reference proteome</keyword>
<dbReference type="EMBL" id="BLLF01002205">
    <property type="protein sequence ID" value="GFH23159.1"/>
    <property type="molecule type" value="Genomic_DNA"/>
</dbReference>
<evidence type="ECO:0000313" key="2">
    <source>
        <dbReference type="Proteomes" id="UP000485058"/>
    </source>
</evidence>
<evidence type="ECO:0000313" key="1">
    <source>
        <dbReference type="EMBL" id="GFH23159.1"/>
    </source>
</evidence>
<reference evidence="1 2" key="1">
    <citation type="submission" date="2020-02" db="EMBL/GenBank/DDBJ databases">
        <title>Draft genome sequence of Haematococcus lacustris strain NIES-144.</title>
        <authorList>
            <person name="Morimoto D."/>
            <person name="Nakagawa S."/>
            <person name="Yoshida T."/>
            <person name="Sawayama S."/>
        </authorList>
    </citation>
    <scope>NUCLEOTIDE SEQUENCE [LARGE SCALE GENOMIC DNA]</scope>
    <source>
        <strain evidence="1 2">NIES-144</strain>
    </source>
</reference>
<dbReference type="Proteomes" id="UP000485058">
    <property type="component" value="Unassembled WGS sequence"/>
</dbReference>
<comment type="caution">
    <text evidence="1">The sequence shown here is derived from an EMBL/GenBank/DDBJ whole genome shotgun (WGS) entry which is preliminary data.</text>
</comment>